<sequence>MTAWVAGITAGAAVNESNIGATKIIGELTNSEIDKALEAGWFVFATNAAGEIAVRDDINSLHTFTSSAAKDFRLNQVVRVLDEVGTSLQNKWEQSFKGIVQNNSNGRNTFKALVIEYMEELQNMEAIQEFDSSTDVTVEAGTDKDAVRLSINVNPVAAMSKLYGYVYVL</sequence>
<dbReference type="Pfam" id="PF17482">
    <property type="entry name" value="Phage_sheath_1C"/>
    <property type="match status" value="1"/>
</dbReference>
<evidence type="ECO:0000256" key="1">
    <source>
        <dbReference type="ARBA" id="ARBA00008005"/>
    </source>
</evidence>
<gene>
    <name evidence="4" type="ORF">QE152_g39992</name>
</gene>
<protein>
    <submittedName>
        <fullName evidence="4">Phage tail sheath C-terminal domain</fullName>
    </submittedName>
</protein>
<feature type="domain" description="Tail sheath protein C-terminal" evidence="3">
    <location>
        <begin position="69"/>
        <end position="168"/>
    </location>
</feature>
<comment type="caution">
    <text evidence="4">The sequence shown here is derived from an EMBL/GenBank/DDBJ whole genome shotgun (WGS) entry which is preliminary data.</text>
</comment>
<keyword evidence="5" id="KW-1185">Reference proteome</keyword>
<proteinExistence type="inferred from homology"/>
<evidence type="ECO:0000259" key="2">
    <source>
        <dbReference type="Pfam" id="PF04984"/>
    </source>
</evidence>
<dbReference type="Gene3D" id="3.30.1370.220">
    <property type="match status" value="1"/>
</dbReference>
<dbReference type="Gene3D" id="3.10.450.690">
    <property type="match status" value="1"/>
</dbReference>
<evidence type="ECO:0000313" key="5">
    <source>
        <dbReference type="Proteomes" id="UP001458880"/>
    </source>
</evidence>
<accession>A0AAW1HTB7</accession>
<comment type="similarity">
    <text evidence="1">Belongs to the myoviridae tail sheath protein family.</text>
</comment>
<dbReference type="Proteomes" id="UP001458880">
    <property type="component" value="Unassembled WGS sequence"/>
</dbReference>
<evidence type="ECO:0000313" key="4">
    <source>
        <dbReference type="EMBL" id="KAK9679530.1"/>
    </source>
</evidence>
<dbReference type="Pfam" id="PF04984">
    <property type="entry name" value="Phage_sheath_1"/>
    <property type="match status" value="1"/>
</dbReference>
<name>A0AAW1HTB7_POPJA</name>
<evidence type="ECO:0000259" key="3">
    <source>
        <dbReference type="Pfam" id="PF17482"/>
    </source>
</evidence>
<dbReference type="EMBL" id="JASPKY010001015">
    <property type="protein sequence ID" value="KAK9679530.1"/>
    <property type="molecule type" value="Genomic_DNA"/>
</dbReference>
<feature type="domain" description="Tail sheath protein subtilisin-like" evidence="2">
    <location>
        <begin position="2"/>
        <end position="60"/>
    </location>
</feature>
<organism evidence="4 5">
    <name type="scientific">Popillia japonica</name>
    <name type="common">Japanese beetle</name>
    <dbReference type="NCBI Taxonomy" id="7064"/>
    <lineage>
        <taxon>Eukaryota</taxon>
        <taxon>Metazoa</taxon>
        <taxon>Ecdysozoa</taxon>
        <taxon>Arthropoda</taxon>
        <taxon>Hexapoda</taxon>
        <taxon>Insecta</taxon>
        <taxon>Pterygota</taxon>
        <taxon>Neoptera</taxon>
        <taxon>Endopterygota</taxon>
        <taxon>Coleoptera</taxon>
        <taxon>Polyphaga</taxon>
        <taxon>Scarabaeiformia</taxon>
        <taxon>Scarabaeidae</taxon>
        <taxon>Rutelinae</taxon>
        <taxon>Popillia</taxon>
    </lineage>
</organism>
<dbReference type="InterPro" id="IPR035089">
    <property type="entry name" value="Phage_sheath_subtilisin"/>
</dbReference>
<reference evidence="4 5" key="1">
    <citation type="journal article" date="2024" name="BMC Genomics">
        <title>De novo assembly and annotation of Popillia japonica's genome with initial clues to its potential as an invasive pest.</title>
        <authorList>
            <person name="Cucini C."/>
            <person name="Boschi S."/>
            <person name="Funari R."/>
            <person name="Cardaioli E."/>
            <person name="Iannotti N."/>
            <person name="Marturano G."/>
            <person name="Paoli F."/>
            <person name="Bruttini M."/>
            <person name="Carapelli A."/>
            <person name="Frati F."/>
            <person name="Nardi F."/>
        </authorList>
    </citation>
    <scope>NUCLEOTIDE SEQUENCE [LARGE SCALE GENOMIC DNA]</scope>
    <source>
        <strain evidence="4">DMR45628</strain>
    </source>
</reference>
<dbReference type="AlphaFoldDB" id="A0AAW1HTB7"/>
<dbReference type="InterPro" id="IPR020287">
    <property type="entry name" value="Tail_sheath_C"/>
</dbReference>